<dbReference type="AlphaFoldDB" id="A0A7R8Z6L5"/>
<dbReference type="SMART" id="SM00355">
    <property type="entry name" value="ZnF_C2H2"/>
    <property type="match status" value="3"/>
</dbReference>
<comment type="subcellular location">
    <subcellularLocation>
        <location evidence="1">Nucleus</location>
    </subcellularLocation>
</comment>
<dbReference type="PROSITE" id="PS50157">
    <property type="entry name" value="ZINC_FINGER_C2H2_2"/>
    <property type="match status" value="1"/>
</dbReference>
<protein>
    <recommendedName>
        <fullName evidence="10">C2H2-type domain-containing protein</fullName>
    </recommendedName>
</protein>
<evidence type="ECO:0000256" key="2">
    <source>
        <dbReference type="ARBA" id="ARBA00022723"/>
    </source>
</evidence>
<dbReference type="InterPro" id="IPR013087">
    <property type="entry name" value="Znf_C2H2_type"/>
</dbReference>
<evidence type="ECO:0000259" key="10">
    <source>
        <dbReference type="PROSITE" id="PS50157"/>
    </source>
</evidence>
<evidence type="ECO:0000256" key="3">
    <source>
        <dbReference type="ARBA" id="ARBA00022737"/>
    </source>
</evidence>
<keyword evidence="4 9" id="KW-0863">Zinc-finger</keyword>
<accession>A0A7R8Z6L5</accession>
<evidence type="ECO:0000256" key="6">
    <source>
        <dbReference type="ARBA" id="ARBA00023015"/>
    </source>
</evidence>
<evidence type="ECO:0000256" key="1">
    <source>
        <dbReference type="ARBA" id="ARBA00004123"/>
    </source>
</evidence>
<evidence type="ECO:0000256" key="8">
    <source>
        <dbReference type="ARBA" id="ARBA00023242"/>
    </source>
</evidence>
<evidence type="ECO:0000256" key="7">
    <source>
        <dbReference type="ARBA" id="ARBA00023163"/>
    </source>
</evidence>
<keyword evidence="2" id="KW-0479">Metal-binding</keyword>
<dbReference type="Gene3D" id="3.30.160.60">
    <property type="entry name" value="Classic Zinc Finger"/>
    <property type="match status" value="1"/>
</dbReference>
<evidence type="ECO:0000256" key="9">
    <source>
        <dbReference type="PROSITE-ProRule" id="PRU00042"/>
    </source>
</evidence>
<proteinExistence type="predicted"/>
<keyword evidence="6" id="KW-0805">Transcription regulation</keyword>
<dbReference type="GO" id="GO:0008270">
    <property type="term" value="F:zinc ion binding"/>
    <property type="evidence" value="ECO:0007669"/>
    <property type="project" value="UniProtKB-KW"/>
</dbReference>
<keyword evidence="7" id="KW-0804">Transcription</keyword>
<organism evidence="11">
    <name type="scientific">Timema douglasi</name>
    <name type="common">Walking stick</name>
    <dbReference type="NCBI Taxonomy" id="61478"/>
    <lineage>
        <taxon>Eukaryota</taxon>
        <taxon>Metazoa</taxon>
        <taxon>Ecdysozoa</taxon>
        <taxon>Arthropoda</taxon>
        <taxon>Hexapoda</taxon>
        <taxon>Insecta</taxon>
        <taxon>Pterygota</taxon>
        <taxon>Neoptera</taxon>
        <taxon>Polyneoptera</taxon>
        <taxon>Phasmatodea</taxon>
        <taxon>Timematodea</taxon>
        <taxon>Timematoidea</taxon>
        <taxon>Timematidae</taxon>
        <taxon>Timema</taxon>
    </lineage>
</organism>
<dbReference type="InterPro" id="IPR050636">
    <property type="entry name" value="C2H2-ZF_domain-containing"/>
</dbReference>
<name>A0A7R8Z6L5_TIMDO</name>
<dbReference type="PANTHER" id="PTHR47772">
    <property type="entry name" value="ZINC FINGER PROTEIN 200"/>
    <property type="match status" value="1"/>
</dbReference>
<keyword evidence="3" id="KW-0677">Repeat</keyword>
<dbReference type="GO" id="GO:0005634">
    <property type="term" value="C:nucleus"/>
    <property type="evidence" value="ECO:0007669"/>
    <property type="project" value="UniProtKB-SubCell"/>
</dbReference>
<evidence type="ECO:0000256" key="4">
    <source>
        <dbReference type="ARBA" id="ARBA00022771"/>
    </source>
</evidence>
<sequence length="238" mass="27525">MQTKIGGRGGGVDTLSTTAPITSTRLRLRINHYTGLVLCKQLCVPERPQILFTISGGHSFQLACLHAPIDAKPPEDSKKCINKNLQNNDLTIINFLPIKEEGSKEYINENKQNNELQISPTISFPPIKEEIKKIYKCDACDRFKDKLNLNIHFLTPYGQCKYKCDMGLKSKRHFNGDLVSHYEWIKYKCDVCVELIKDNKNFNRHRQFHYGQRKYKCDICDAVLKEKGNFNRHLLIYS</sequence>
<keyword evidence="5" id="KW-0862">Zinc</keyword>
<keyword evidence="8" id="KW-0539">Nucleus</keyword>
<dbReference type="InterPro" id="IPR036236">
    <property type="entry name" value="Znf_C2H2_sf"/>
</dbReference>
<dbReference type="PROSITE" id="PS00028">
    <property type="entry name" value="ZINC_FINGER_C2H2_1"/>
    <property type="match status" value="1"/>
</dbReference>
<feature type="domain" description="C2H2-type" evidence="10">
    <location>
        <begin position="187"/>
        <end position="214"/>
    </location>
</feature>
<evidence type="ECO:0000313" key="11">
    <source>
        <dbReference type="EMBL" id="CAD7198210.1"/>
    </source>
</evidence>
<dbReference type="SUPFAM" id="SSF57667">
    <property type="entry name" value="beta-beta-alpha zinc fingers"/>
    <property type="match status" value="1"/>
</dbReference>
<gene>
    <name evidence="11" type="ORF">TDIB3V08_LOCUS4494</name>
</gene>
<dbReference type="EMBL" id="OA566061">
    <property type="protein sequence ID" value="CAD7198210.1"/>
    <property type="molecule type" value="Genomic_DNA"/>
</dbReference>
<reference evidence="11" key="1">
    <citation type="submission" date="2020-11" db="EMBL/GenBank/DDBJ databases">
        <authorList>
            <person name="Tran Van P."/>
        </authorList>
    </citation>
    <scope>NUCLEOTIDE SEQUENCE</scope>
</reference>
<dbReference type="PANTHER" id="PTHR47772:SF1">
    <property type="entry name" value="ZINC FINGER PROTEIN 200"/>
    <property type="match status" value="1"/>
</dbReference>
<evidence type="ECO:0000256" key="5">
    <source>
        <dbReference type="ARBA" id="ARBA00022833"/>
    </source>
</evidence>